<reference evidence="2" key="2">
    <citation type="submission" date="2015-01" db="EMBL/GenBank/DDBJ databases">
        <title>Evolutionary Origins and Diversification of the Mycorrhizal Mutualists.</title>
        <authorList>
            <consortium name="DOE Joint Genome Institute"/>
            <consortium name="Mycorrhizal Genomics Consortium"/>
            <person name="Kohler A."/>
            <person name="Kuo A."/>
            <person name="Nagy L.G."/>
            <person name="Floudas D."/>
            <person name="Copeland A."/>
            <person name="Barry K.W."/>
            <person name="Cichocki N."/>
            <person name="Veneault-Fourrey C."/>
            <person name="LaButti K."/>
            <person name="Lindquist E.A."/>
            <person name="Lipzen A."/>
            <person name="Lundell T."/>
            <person name="Morin E."/>
            <person name="Murat C."/>
            <person name="Riley R."/>
            <person name="Ohm R."/>
            <person name="Sun H."/>
            <person name="Tunlid A."/>
            <person name="Henrissat B."/>
            <person name="Grigoriev I.V."/>
            <person name="Hibbett D.S."/>
            <person name="Martin F."/>
        </authorList>
    </citation>
    <scope>NUCLEOTIDE SEQUENCE [LARGE SCALE GENOMIC DNA]</scope>
    <source>
        <strain evidence="2">Foug A</strain>
    </source>
</reference>
<dbReference type="InParanoid" id="A0A0C3D982"/>
<protein>
    <submittedName>
        <fullName evidence="1">Uncharacterized protein</fullName>
    </submittedName>
</protein>
<evidence type="ECO:0000313" key="1">
    <source>
        <dbReference type="EMBL" id="KIM52964.1"/>
    </source>
</evidence>
<dbReference type="HOGENOM" id="CLU_2924011_0_0_1"/>
<organism evidence="1 2">
    <name type="scientific">Scleroderma citrinum Foug A</name>
    <dbReference type="NCBI Taxonomy" id="1036808"/>
    <lineage>
        <taxon>Eukaryota</taxon>
        <taxon>Fungi</taxon>
        <taxon>Dikarya</taxon>
        <taxon>Basidiomycota</taxon>
        <taxon>Agaricomycotina</taxon>
        <taxon>Agaricomycetes</taxon>
        <taxon>Agaricomycetidae</taxon>
        <taxon>Boletales</taxon>
        <taxon>Sclerodermatineae</taxon>
        <taxon>Sclerodermataceae</taxon>
        <taxon>Scleroderma</taxon>
    </lineage>
</organism>
<dbReference type="EMBL" id="KN822194">
    <property type="protein sequence ID" value="KIM52964.1"/>
    <property type="molecule type" value="Genomic_DNA"/>
</dbReference>
<dbReference type="Proteomes" id="UP000053989">
    <property type="component" value="Unassembled WGS sequence"/>
</dbReference>
<sequence>MYTFRISLQSPTDRTAAFLQSHSHSSPSRSVGTCSGHPVIRFPPEEHSVRVVEPALDHMLR</sequence>
<proteinExistence type="predicted"/>
<accession>A0A0C3D982</accession>
<keyword evidence="2" id="KW-1185">Reference proteome</keyword>
<gene>
    <name evidence="1" type="ORF">SCLCIDRAFT_1223289</name>
</gene>
<evidence type="ECO:0000313" key="2">
    <source>
        <dbReference type="Proteomes" id="UP000053989"/>
    </source>
</evidence>
<reference evidence="1 2" key="1">
    <citation type="submission" date="2014-04" db="EMBL/GenBank/DDBJ databases">
        <authorList>
            <consortium name="DOE Joint Genome Institute"/>
            <person name="Kuo A."/>
            <person name="Kohler A."/>
            <person name="Nagy L.G."/>
            <person name="Floudas D."/>
            <person name="Copeland A."/>
            <person name="Barry K.W."/>
            <person name="Cichocki N."/>
            <person name="Veneault-Fourrey C."/>
            <person name="LaButti K."/>
            <person name="Lindquist E.A."/>
            <person name="Lipzen A."/>
            <person name="Lundell T."/>
            <person name="Morin E."/>
            <person name="Murat C."/>
            <person name="Sun H."/>
            <person name="Tunlid A."/>
            <person name="Henrissat B."/>
            <person name="Grigoriev I.V."/>
            <person name="Hibbett D.S."/>
            <person name="Martin F."/>
            <person name="Nordberg H.P."/>
            <person name="Cantor M.N."/>
            <person name="Hua S.X."/>
        </authorList>
    </citation>
    <scope>NUCLEOTIDE SEQUENCE [LARGE SCALE GENOMIC DNA]</scope>
    <source>
        <strain evidence="1 2">Foug A</strain>
    </source>
</reference>
<name>A0A0C3D982_9AGAM</name>
<dbReference type="AlphaFoldDB" id="A0A0C3D982"/>